<evidence type="ECO:0000256" key="4">
    <source>
        <dbReference type="ARBA" id="ARBA00022597"/>
    </source>
</evidence>
<evidence type="ECO:0000256" key="1">
    <source>
        <dbReference type="ARBA" id="ARBA00004651"/>
    </source>
</evidence>
<keyword evidence="2" id="KW-0813">Transport</keyword>
<dbReference type="GO" id="GO:0009401">
    <property type="term" value="P:phosphoenolpyruvate-dependent sugar phosphotransferase system"/>
    <property type="evidence" value="ECO:0007669"/>
    <property type="project" value="UniProtKB-KW"/>
</dbReference>
<reference evidence="16" key="1">
    <citation type="submission" date="2023-09" db="EMBL/GenBank/DDBJ databases">
        <title>Demequina sp. a novel bacteria isolated from Capsicum annuum.</title>
        <authorList>
            <person name="Humaira Z."/>
            <person name="Lee J."/>
            <person name="Cho D."/>
        </authorList>
    </citation>
    <scope>NUCLEOTIDE SEQUENCE</scope>
    <source>
        <strain evidence="16">PMTSA13</strain>
    </source>
</reference>
<dbReference type="GO" id="GO:0005886">
    <property type="term" value="C:plasma membrane"/>
    <property type="evidence" value="ECO:0007669"/>
    <property type="project" value="UniProtKB-SubCell"/>
</dbReference>
<dbReference type="GO" id="GO:0090589">
    <property type="term" value="F:protein-phosphocysteine-trehalose phosphotransferase system transporter activity"/>
    <property type="evidence" value="ECO:0007669"/>
    <property type="project" value="TreeGrafter"/>
</dbReference>
<comment type="subcellular location">
    <subcellularLocation>
        <location evidence="1">Cell membrane</location>
        <topology evidence="1">Multi-pass membrane protein</topology>
    </subcellularLocation>
</comment>
<feature type="transmembrane region" description="Helical" evidence="12">
    <location>
        <begin position="176"/>
        <end position="195"/>
    </location>
</feature>
<feature type="transmembrane region" description="Helical" evidence="12">
    <location>
        <begin position="207"/>
        <end position="229"/>
    </location>
</feature>
<evidence type="ECO:0000256" key="7">
    <source>
        <dbReference type="ARBA" id="ARBA00022692"/>
    </source>
</evidence>
<feature type="transmembrane region" description="Helical" evidence="12">
    <location>
        <begin position="382"/>
        <end position="403"/>
    </location>
</feature>
<dbReference type="Pfam" id="PF00367">
    <property type="entry name" value="PTS_EIIB"/>
    <property type="match status" value="1"/>
</dbReference>
<keyword evidence="4" id="KW-0762">Sugar transport</keyword>
<keyword evidence="3" id="KW-1003">Cell membrane</keyword>
<evidence type="ECO:0000256" key="11">
    <source>
        <dbReference type="PROSITE-ProRule" id="PRU00421"/>
    </source>
</evidence>
<evidence type="ECO:0000259" key="14">
    <source>
        <dbReference type="PROSITE" id="PS51098"/>
    </source>
</evidence>
<dbReference type="Pfam" id="PF02378">
    <property type="entry name" value="PTS_EIIC"/>
    <property type="match status" value="1"/>
</dbReference>
<gene>
    <name evidence="16" type="ORF">RN607_13695</name>
</gene>
<dbReference type="GO" id="GO:0016301">
    <property type="term" value="F:kinase activity"/>
    <property type="evidence" value="ECO:0007669"/>
    <property type="project" value="UniProtKB-KW"/>
</dbReference>
<keyword evidence="9 12" id="KW-1133">Transmembrane helix</keyword>
<dbReference type="EC" id="2.7.1.-" evidence="16"/>
<dbReference type="GO" id="GO:0008982">
    <property type="term" value="F:protein-N(PI)-phosphohistidine-sugar phosphotransferase activity"/>
    <property type="evidence" value="ECO:0007669"/>
    <property type="project" value="InterPro"/>
</dbReference>
<feature type="transmembrane region" description="Helical" evidence="12">
    <location>
        <begin position="107"/>
        <end position="138"/>
    </location>
</feature>
<evidence type="ECO:0000313" key="16">
    <source>
        <dbReference type="EMBL" id="WNM27239.1"/>
    </source>
</evidence>
<dbReference type="InterPro" id="IPR003352">
    <property type="entry name" value="PTS_EIIC"/>
</dbReference>
<dbReference type="PROSITE" id="PS51098">
    <property type="entry name" value="PTS_EIIB_TYPE_1"/>
    <property type="match status" value="1"/>
</dbReference>
<dbReference type="FunFam" id="3.30.1360.60:FF:000001">
    <property type="entry name" value="PTS system glucose-specific IIBC component PtsG"/>
    <property type="match status" value="1"/>
</dbReference>
<dbReference type="NCBIfam" id="TIGR00830">
    <property type="entry name" value="PTBA"/>
    <property type="match status" value="1"/>
</dbReference>
<dbReference type="Pfam" id="PF00358">
    <property type="entry name" value="PTS_EIIA_1"/>
    <property type="match status" value="1"/>
</dbReference>
<dbReference type="PANTHER" id="PTHR30175:SF1">
    <property type="entry name" value="PTS SYSTEM ARBUTIN-, CELLOBIOSE-, AND SALICIN-SPECIFIC EIIBC COMPONENT-RELATED"/>
    <property type="match status" value="1"/>
</dbReference>
<dbReference type="SUPFAM" id="SSF55604">
    <property type="entry name" value="Glucose permease domain IIB"/>
    <property type="match status" value="1"/>
</dbReference>
<dbReference type="GO" id="GO:0015771">
    <property type="term" value="P:trehalose transport"/>
    <property type="evidence" value="ECO:0007669"/>
    <property type="project" value="TreeGrafter"/>
</dbReference>
<dbReference type="PROSITE" id="PS00371">
    <property type="entry name" value="PTS_EIIA_TYPE_1_HIS"/>
    <property type="match status" value="1"/>
</dbReference>
<dbReference type="CDD" id="cd00212">
    <property type="entry name" value="PTS_IIB_glc"/>
    <property type="match status" value="1"/>
</dbReference>
<dbReference type="PROSITE" id="PS51093">
    <property type="entry name" value="PTS_EIIA_TYPE_1"/>
    <property type="match status" value="1"/>
</dbReference>
<dbReference type="AlphaFoldDB" id="A0AA96JFU3"/>
<protein>
    <submittedName>
        <fullName evidence="16">Beta-glucoside-specific PTS transporter subunit IIABC</fullName>
        <ecNumber evidence="16">2.7.1.-</ecNumber>
    </submittedName>
</protein>
<dbReference type="KEGG" id="dcp:RN607_13695"/>
<dbReference type="Gene3D" id="3.30.1360.60">
    <property type="entry name" value="Glucose permease domain IIB"/>
    <property type="match status" value="1"/>
</dbReference>
<dbReference type="SUPFAM" id="SSF51261">
    <property type="entry name" value="Duplicated hybrid motif"/>
    <property type="match status" value="1"/>
</dbReference>
<feature type="domain" description="PTS EIIC type-1" evidence="15">
    <location>
        <begin position="106"/>
        <end position="460"/>
    </location>
</feature>
<dbReference type="NCBIfam" id="TIGR01995">
    <property type="entry name" value="PTS-II-ABC-beta"/>
    <property type="match status" value="1"/>
</dbReference>
<feature type="transmembrane region" description="Helical" evidence="12">
    <location>
        <begin position="324"/>
        <end position="344"/>
    </location>
</feature>
<feature type="active site" description="Phosphocysteine intermediate; for EIIB activity" evidence="11">
    <location>
        <position position="26"/>
    </location>
</feature>
<dbReference type="FunFam" id="2.70.70.10:FF:000001">
    <property type="entry name" value="PTS system glucose-specific IIA component"/>
    <property type="match status" value="1"/>
</dbReference>
<dbReference type="PROSITE" id="PS01035">
    <property type="entry name" value="PTS_EIIB_TYPE_1_CYS"/>
    <property type="match status" value="1"/>
</dbReference>
<dbReference type="InterPro" id="IPR001127">
    <property type="entry name" value="PTS_EIIA_1_perm"/>
</dbReference>
<keyword evidence="5 16" id="KW-0808">Transferase</keyword>
<dbReference type="PROSITE" id="PS51103">
    <property type="entry name" value="PTS_EIIC_TYPE_1"/>
    <property type="match status" value="1"/>
</dbReference>
<dbReference type="EMBL" id="CP134880">
    <property type="protein sequence ID" value="WNM27239.1"/>
    <property type="molecule type" value="Genomic_DNA"/>
</dbReference>
<feature type="transmembrane region" description="Helical" evidence="12">
    <location>
        <begin position="241"/>
        <end position="266"/>
    </location>
</feature>
<evidence type="ECO:0000259" key="13">
    <source>
        <dbReference type="PROSITE" id="PS51093"/>
    </source>
</evidence>
<evidence type="ECO:0000256" key="6">
    <source>
        <dbReference type="ARBA" id="ARBA00022683"/>
    </source>
</evidence>
<dbReference type="InterPro" id="IPR011297">
    <property type="entry name" value="PTS_IIABC_b_glu"/>
</dbReference>
<dbReference type="InterPro" id="IPR050558">
    <property type="entry name" value="PTS_Sugar-Specific_Components"/>
</dbReference>
<dbReference type="PANTHER" id="PTHR30175">
    <property type="entry name" value="PHOSPHOTRANSFERASE SYSTEM TRANSPORT PROTEIN"/>
    <property type="match status" value="1"/>
</dbReference>
<keyword evidence="10 12" id="KW-0472">Membrane</keyword>
<evidence type="ECO:0000256" key="8">
    <source>
        <dbReference type="ARBA" id="ARBA00022777"/>
    </source>
</evidence>
<name>A0AA96JFU3_9MICO</name>
<evidence type="ECO:0000256" key="10">
    <source>
        <dbReference type="ARBA" id="ARBA00023136"/>
    </source>
</evidence>
<evidence type="ECO:0000256" key="12">
    <source>
        <dbReference type="SAM" id="Phobius"/>
    </source>
</evidence>
<evidence type="ECO:0000256" key="9">
    <source>
        <dbReference type="ARBA" id="ARBA00022989"/>
    </source>
</evidence>
<organism evidence="16">
    <name type="scientific">Demequina capsici</name>
    <dbReference type="NCBI Taxonomy" id="3075620"/>
    <lineage>
        <taxon>Bacteria</taxon>
        <taxon>Bacillati</taxon>
        <taxon>Actinomycetota</taxon>
        <taxon>Actinomycetes</taxon>
        <taxon>Micrococcales</taxon>
        <taxon>Demequinaceae</taxon>
        <taxon>Demequina</taxon>
    </lineage>
</organism>
<feature type="transmembrane region" description="Helical" evidence="12">
    <location>
        <begin position="423"/>
        <end position="446"/>
    </location>
</feature>
<keyword evidence="7 12" id="KW-0812">Transmembrane</keyword>
<accession>A0AA96JFU3</accession>
<dbReference type="InterPro" id="IPR011055">
    <property type="entry name" value="Dup_hybrid_motif"/>
</dbReference>
<dbReference type="Proteomes" id="UP001303408">
    <property type="component" value="Chromosome"/>
</dbReference>
<evidence type="ECO:0000256" key="3">
    <source>
        <dbReference type="ARBA" id="ARBA00022475"/>
    </source>
</evidence>
<evidence type="ECO:0000259" key="15">
    <source>
        <dbReference type="PROSITE" id="PS51103"/>
    </source>
</evidence>
<feature type="transmembrane region" description="Helical" evidence="12">
    <location>
        <begin position="144"/>
        <end position="164"/>
    </location>
</feature>
<feature type="transmembrane region" description="Helical" evidence="12">
    <location>
        <begin position="286"/>
        <end position="312"/>
    </location>
</feature>
<dbReference type="RefSeq" id="WP_313543190.1">
    <property type="nucleotide sequence ID" value="NZ_CP134880.1"/>
</dbReference>
<evidence type="ECO:0000256" key="5">
    <source>
        <dbReference type="ARBA" id="ARBA00022679"/>
    </source>
</evidence>
<dbReference type="Gene3D" id="2.70.70.10">
    <property type="entry name" value="Glucose Permease (Domain IIA)"/>
    <property type="match status" value="1"/>
</dbReference>
<dbReference type="InterPro" id="IPR013013">
    <property type="entry name" value="PTS_EIIC_1"/>
</dbReference>
<feature type="transmembrane region" description="Helical" evidence="12">
    <location>
        <begin position="356"/>
        <end position="375"/>
    </location>
</feature>
<keyword evidence="6" id="KW-0598">Phosphotransferase system</keyword>
<feature type="domain" description="PTS EIIA type-1" evidence="13">
    <location>
        <begin position="487"/>
        <end position="590"/>
    </location>
</feature>
<feature type="domain" description="PTS EIIB type-1" evidence="14">
    <location>
        <begin position="4"/>
        <end position="86"/>
    </location>
</feature>
<keyword evidence="8" id="KW-0418">Kinase</keyword>
<proteinExistence type="predicted"/>
<evidence type="ECO:0000256" key="2">
    <source>
        <dbReference type="ARBA" id="ARBA00022448"/>
    </source>
</evidence>
<dbReference type="InterPro" id="IPR018113">
    <property type="entry name" value="PTrfase_EIIB_Cys"/>
</dbReference>
<dbReference type="InterPro" id="IPR036878">
    <property type="entry name" value="Glu_permease_IIB"/>
</dbReference>
<sequence>MKYSDDAVAILEGVGGADNVADVFHCITRLRFTLKDESRADTAAVRAVPAVMGVNKASGQYQVIIGNDVPQVFEALVAEAPQLAGSQSTAKAADAPRKKWHESFFDFISGVFAPILPAIAGAGLLKGLLALLVFLNWIDATTQTYTLLSSLADSVFYLLPVVLAVTAARKLEANPYVAMGIAGALIYPGFTALLGGEDAVRFLGMPVTAVTYSYSVIPVLLAIPLMAVVERGWKRVIPDTLKLMFVPLLTMLVVFPITILLLGPLGTFVGNGVSGGINWLMENGGFLGGAIIGGLLPLIIMTGMHYALVPFILTNLANLGYDKFLPLTYVQTFATAGAVAGVAVRAKSKGLKALAASTSFTGFMGVTEPALYGIAIPLRRPLIATMIGGAAGGAISLGFGAKAFVLAGNGGIPGIPALIGDTFVWAIIAVVVAAVVAFVASVMLGFDESALDRAAGISTGDEASSQAGTIIGSPVDGVAVELASVDDRTFSQGVMGPGIAVVPANGEVVSPVAGTVVTVFPTGHALGLRTADGIDLLIHIGIDTVALGGKGFTAHVAQGDTVKAGDSLVSVDLDAVGATHDTTVIMVVTDGAADDGVVADTRGDVKAGAPLMTAQAAAAVAVVA</sequence>
<dbReference type="InterPro" id="IPR001996">
    <property type="entry name" value="PTS_IIB_1"/>
</dbReference>